<comment type="caution">
    <text evidence="4">The sequence shown here is derived from an EMBL/GenBank/DDBJ whole genome shotgun (WGS) entry which is preliminary data.</text>
</comment>
<dbReference type="InterPro" id="IPR006094">
    <property type="entry name" value="Oxid_FAD_bind_N"/>
</dbReference>
<gene>
    <name evidence="4" type="ORF">G7Y89_g15786</name>
</gene>
<dbReference type="Proteomes" id="UP000566819">
    <property type="component" value="Unassembled WGS sequence"/>
</dbReference>
<dbReference type="PANTHER" id="PTHR13878">
    <property type="entry name" value="GULONOLACTONE OXIDASE"/>
    <property type="match status" value="1"/>
</dbReference>
<dbReference type="Pfam" id="PF01565">
    <property type="entry name" value="FAD_binding_4"/>
    <property type="match status" value="1"/>
</dbReference>
<dbReference type="PROSITE" id="PS51387">
    <property type="entry name" value="FAD_PCMH"/>
    <property type="match status" value="1"/>
</dbReference>
<keyword evidence="5" id="KW-1185">Reference proteome</keyword>
<dbReference type="SUPFAM" id="SSF56176">
    <property type="entry name" value="FAD-binding/transporter-associated domain-like"/>
    <property type="match status" value="1"/>
</dbReference>
<evidence type="ECO:0000313" key="5">
    <source>
        <dbReference type="Proteomes" id="UP000566819"/>
    </source>
</evidence>
<dbReference type="AlphaFoldDB" id="A0A8H4VHW1"/>
<dbReference type="PANTHER" id="PTHR13878:SF91">
    <property type="entry name" value="FAD BINDING DOMAIN PROTEIN (AFU_ORTHOLOGUE AFUA_6G12070)-RELATED"/>
    <property type="match status" value="1"/>
</dbReference>
<feature type="domain" description="FAD-binding PCMH-type" evidence="3">
    <location>
        <begin position="229"/>
        <end position="410"/>
    </location>
</feature>
<keyword evidence="2" id="KW-0560">Oxidoreductase</keyword>
<evidence type="ECO:0000256" key="1">
    <source>
        <dbReference type="ARBA" id="ARBA00005466"/>
    </source>
</evidence>
<dbReference type="InterPro" id="IPR050432">
    <property type="entry name" value="FAD-linked_Oxidoreductases_BP"/>
</dbReference>
<protein>
    <recommendedName>
        <fullName evidence="3">FAD-binding PCMH-type domain-containing protein</fullName>
    </recommendedName>
</protein>
<organism evidence="4 5">
    <name type="scientific">Cudoniella acicularis</name>
    <dbReference type="NCBI Taxonomy" id="354080"/>
    <lineage>
        <taxon>Eukaryota</taxon>
        <taxon>Fungi</taxon>
        <taxon>Dikarya</taxon>
        <taxon>Ascomycota</taxon>
        <taxon>Pezizomycotina</taxon>
        <taxon>Leotiomycetes</taxon>
        <taxon>Helotiales</taxon>
        <taxon>Tricladiaceae</taxon>
        <taxon>Cudoniella</taxon>
    </lineage>
</organism>
<dbReference type="Gene3D" id="3.30.465.10">
    <property type="match status" value="1"/>
</dbReference>
<dbReference type="GO" id="GO:0071949">
    <property type="term" value="F:FAD binding"/>
    <property type="evidence" value="ECO:0007669"/>
    <property type="project" value="InterPro"/>
</dbReference>
<evidence type="ECO:0000256" key="2">
    <source>
        <dbReference type="ARBA" id="ARBA00023002"/>
    </source>
</evidence>
<name>A0A8H4VHW1_9HELO</name>
<sequence>MHKDKIDGHLIQVSSEIFPTRLWMFKLHHSFLCDAVRRGFYLPVFHRPITPLCHLQKLILGIAIRNETQFGSLQASSVVPAMGVGKAAAKENPNERLPHNPNSFSYESIQLQKDHLKSLDKNLSSLLAFGNASDPNAAASSRKQSSTGCKVFPGDPEWPSDAIWTAFNSTLGGALIKTVPIAAPCYSGPFYKVQELTKSSEPDPSSYMSPLYQGNTCPPTSNPNGTCTLGGFPSYVVNATTVKQIQLAVNFARNAGIRFVVRNTGHEFSGKSGGAGALSVWTHYLNDIQYIPKFDDPLLKYSGPAFKGGSGVIARDLYKAAEDRNHIVVGGEGQDVGVLGGYIQGGGHSPMSPIYGMAADQILELKVVTPDGYFVTASSTENVDLFWAQRGGGGSTWGVVTSITVRALPNMPITVVQFSFSAATPAAFWGGVRAYWKHFIEYSDSGIYGYFFILDIPPVPFFQMTAFWAPNKTKTETDALLKPWFADLAALNITINATTTTYPSGYPAFINTFPLEGVGGDQVVGSRLFPRTSWQDPLLSNKTFDAWSSTNSILISFNIRAPNVYNISNAVLPAWRETVLHTIQAVALPPQAEISARISARAELSSKMLKWKAC</sequence>
<dbReference type="InterPro" id="IPR016169">
    <property type="entry name" value="FAD-bd_PCMH_sub2"/>
</dbReference>
<dbReference type="GO" id="GO:0016491">
    <property type="term" value="F:oxidoreductase activity"/>
    <property type="evidence" value="ECO:0007669"/>
    <property type="project" value="UniProtKB-KW"/>
</dbReference>
<accession>A0A8H4VHW1</accession>
<dbReference type="EMBL" id="JAAMPI010002692">
    <property type="protein sequence ID" value="KAF4609837.1"/>
    <property type="molecule type" value="Genomic_DNA"/>
</dbReference>
<dbReference type="InterPro" id="IPR036318">
    <property type="entry name" value="FAD-bd_PCMH-like_sf"/>
</dbReference>
<dbReference type="OrthoDB" id="9983560at2759"/>
<evidence type="ECO:0000259" key="3">
    <source>
        <dbReference type="PROSITE" id="PS51387"/>
    </source>
</evidence>
<reference evidence="4 5" key="1">
    <citation type="submission" date="2020-03" db="EMBL/GenBank/DDBJ databases">
        <title>Draft Genome Sequence of Cudoniella acicularis.</title>
        <authorList>
            <person name="Buettner E."/>
            <person name="Kellner H."/>
        </authorList>
    </citation>
    <scope>NUCLEOTIDE SEQUENCE [LARGE SCALE GENOMIC DNA]</scope>
    <source>
        <strain evidence="4 5">DSM 108380</strain>
    </source>
</reference>
<proteinExistence type="inferred from homology"/>
<comment type="similarity">
    <text evidence="1">Belongs to the oxygen-dependent FAD-linked oxidoreductase family.</text>
</comment>
<dbReference type="InterPro" id="IPR016166">
    <property type="entry name" value="FAD-bd_PCMH"/>
</dbReference>
<evidence type="ECO:0000313" key="4">
    <source>
        <dbReference type="EMBL" id="KAF4609837.1"/>
    </source>
</evidence>